<dbReference type="EMBL" id="FMXQ01000024">
    <property type="protein sequence ID" value="SDB59492.1"/>
    <property type="molecule type" value="Genomic_DNA"/>
</dbReference>
<reference evidence="1 2" key="1">
    <citation type="submission" date="2016-10" db="EMBL/GenBank/DDBJ databases">
        <authorList>
            <person name="de Groot N.N."/>
        </authorList>
    </citation>
    <scope>NUCLEOTIDE SEQUENCE [LARGE SCALE GENOMIC DNA]</scope>
    <source>
        <strain evidence="1 2">ATCC 35022</strain>
    </source>
</reference>
<accession>A0A1G6EQD2</accession>
<organism evidence="1 2">
    <name type="scientific">Bauldia litoralis</name>
    <dbReference type="NCBI Taxonomy" id="665467"/>
    <lineage>
        <taxon>Bacteria</taxon>
        <taxon>Pseudomonadati</taxon>
        <taxon>Pseudomonadota</taxon>
        <taxon>Alphaproteobacteria</taxon>
        <taxon>Hyphomicrobiales</taxon>
        <taxon>Kaistiaceae</taxon>
        <taxon>Bauldia</taxon>
    </lineage>
</organism>
<dbReference type="Proteomes" id="UP000199071">
    <property type="component" value="Unassembled WGS sequence"/>
</dbReference>
<dbReference type="AlphaFoldDB" id="A0A1G6EQD2"/>
<dbReference type="STRING" id="665467.SAMN02982931_04807"/>
<proteinExistence type="predicted"/>
<name>A0A1G6EQD2_9HYPH</name>
<gene>
    <name evidence="1" type="ORF">SAMN02982931_04807</name>
</gene>
<evidence type="ECO:0000313" key="2">
    <source>
        <dbReference type="Proteomes" id="UP000199071"/>
    </source>
</evidence>
<sequence>MSVLVLPGHIDVNHPVDRWSPPEPPAGHSLTAGALDRWLEHAEPSDCVAYHRGFLPLDRGSGNCLGEEAGQELERVASAAMSMSEAGQAHLIQRRHGAGDYSYLIVARSRPALFTRSRKAREYAS</sequence>
<evidence type="ECO:0000313" key="1">
    <source>
        <dbReference type="EMBL" id="SDB59492.1"/>
    </source>
</evidence>
<protein>
    <submittedName>
        <fullName evidence="1">Uncharacterized protein</fullName>
    </submittedName>
</protein>
<keyword evidence="2" id="KW-1185">Reference proteome</keyword>